<keyword evidence="5" id="KW-1185">Reference proteome</keyword>
<dbReference type="SMART" id="SM00028">
    <property type="entry name" value="TPR"/>
    <property type="match status" value="1"/>
</dbReference>
<dbReference type="Pfam" id="PF07719">
    <property type="entry name" value="TPR_2"/>
    <property type="match status" value="1"/>
</dbReference>
<dbReference type="InterPro" id="IPR019734">
    <property type="entry name" value="TPR_rpt"/>
</dbReference>
<keyword evidence="1" id="KW-0677">Repeat</keyword>
<evidence type="ECO:0000256" key="2">
    <source>
        <dbReference type="ARBA" id="ARBA00022803"/>
    </source>
</evidence>
<dbReference type="PROSITE" id="PS50293">
    <property type="entry name" value="TPR_REGION"/>
    <property type="match status" value="1"/>
</dbReference>
<dbReference type="InterPro" id="IPR011990">
    <property type="entry name" value="TPR-like_helical_dom_sf"/>
</dbReference>
<dbReference type="Proteomes" id="UP001235269">
    <property type="component" value="Unassembled WGS sequence"/>
</dbReference>
<dbReference type="Gene3D" id="1.25.40.10">
    <property type="entry name" value="Tetratricopeptide repeat domain"/>
    <property type="match status" value="1"/>
</dbReference>
<evidence type="ECO:0000256" key="1">
    <source>
        <dbReference type="ARBA" id="ARBA00022737"/>
    </source>
</evidence>
<evidence type="ECO:0000313" key="4">
    <source>
        <dbReference type="EMBL" id="MDQ0455183.1"/>
    </source>
</evidence>
<proteinExistence type="predicted"/>
<gene>
    <name evidence="4" type="ORF">QO005_001513</name>
</gene>
<protein>
    <submittedName>
        <fullName evidence="4">Tetratricopeptide (TPR) repeat protein</fullName>
    </submittedName>
</protein>
<dbReference type="SUPFAM" id="SSF48452">
    <property type="entry name" value="TPR-like"/>
    <property type="match status" value="1"/>
</dbReference>
<dbReference type="RefSeq" id="WP_307157368.1">
    <property type="nucleotide sequence ID" value="NZ_JAUSWH010000003.1"/>
</dbReference>
<organism evidence="4 5">
    <name type="scientific">Rhizobium paknamense</name>
    <dbReference type="NCBI Taxonomy" id="1206817"/>
    <lineage>
        <taxon>Bacteria</taxon>
        <taxon>Pseudomonadati</taxon>
        <taxon>Pseudomonadota</taxon>
        <taxon>Alphaproteobacteria</taxon>
        <taxon>Hyphomicrobiales</taxon>
        <taxon>Rhizobiaceae</taxon>
        <taxon>Rhizobium/Agrobacterium group</taxon>
        <taxon>Rhizobium</taxon>
    </lineage>
</organism>
<evidence type="ECO:0000256" key="3">
    <source>
        <dbReference type="PROSITE-ProRule" id="PRU00339"/>
    </source>
</evidence>
<reference evidence="4 5" key="1">
    <citation type="submission" date="2023-07" db="EMBL/GenBank/DDBJ databases">
        <title>Genomic Encyclopedia of Type Strains, Phase IV (KMG-IV): sequencing the most valuable type-strain genomes for metagenomic binning, comparative biology and taxonomic classification.</title>
        <authorList>
            <person name="Goeker M."/>
        </authorList>
    </citation>
    <scope>NUCLEOTIDE SEQUENCE [LARGE SCALE GENOMIC DNA]</scope>
    <source>
        <strain evidence="4 5">DSM 100301</strain>
    </source>
</reference>
<evidence type="ECO:0000313" key="5">
    <source>
        <dbReference type="Proteomes" id="UP001235269"/>
    </source>
</evidence>
<name>A0ABU0IC21_9HYPH</name>
<dbReference type="PROSITE" id="PS50005">
    <property type="entry name" value="TPR"/>
    <property type="match status" value="1"/>
</dbReference>
<keyword evidence="2 3" id="KW-0802">TPR repeat</keyword>
<dbReference type="InterPro" id="IPR013105">
    <property type="entry name" value="TPR_2"/>
</dbReference>
<accession>A0ABU0IC21</accession>
<sequence length="273" mass="30655">MPAVRKAKFVDQAFGPDIDSPADPLLIEAWDAERPSEQVKLARAALNVDADAIDAYNLLGIHAGTHAESVALFREAVRIGERLFKPVLTDPEMEWWGYLGTRPWMRAQHNLGLALMQLEDWQDAIAVFQRLLDLNPNDNQGIRYVLLQLYCRTGDFAGCRPILETYSEDGSVTFPATALLVDLATRKKIDFAKHFQAIRDSNEYALPMLALAAREGKWPPMPKLPGGYVEMGGKAEAALYLREFREAWERRAKVLPAFLEAYDADLKQAGKKP</sequence>
<feature type="repeat" description="TPR" evidence="3">
    <location>
        <begin position="105"/>
        <end position="138"/>
    </location>
</feature>
<comment type="caution">
    <text evidence="4">The sequence shown here is derived from an EMBL/GenBank/DDBJ whole genome shotgun (WGS) entry which is preliminary data.</text>
</comment>
<dbReference type="EMBL" id="JAUSWH010000003">
    <property type="protein sequence ID" value="MDQ0455183.1"/>
    <property type="molecule type" value="Genomic_DNA"/>
</dbReference>